<evidence type="ECO:0000313" key="1">
    <source>
        <dbReference type="EMBL" id="EEP44682.1"/>
    </source>
</evidence>
<organism evidence="1 2">
    <name type="scientific">Collinsella intestinalis DSM 13280</name>
    <dbReference type="NCBI Taxonomy" id="521003"/>
    <lineage>
        <taxon>Bacteria</taxon>
        <taxon>Bacillati</taxon>
        <taxon>Actinomycetota</taxon>
        <taxon>Coriobacteriia</taxon>
        <taxon>Coriobacteriales</taxon>
        <taxon>Coriobacteriaceae</taxon>
        <taxon>Collinsella</taxon>
    </lineage>
</organism>
<dbReference type="AlphaFoldDB" id="C4F937"/>
<protein>
    <submittedName>
        <fullName evidence="1">Uncharacterized protein</fullName>
    </submittedName>
</protein>
<dbReference type="Proteomes" id="UP000003295">
    <property type="component" value="Unassembled WGS sequence"/>
</dbReference>
<sequence>MFYALGAPLIDAQKTVLVLEQEVVGVSLAVYTGSDGLRYALGAESPFCDAVNTMQAIKYLEFGQYA</sequence>
<dbReference type="HOGENOM" id="CLU_2823696_0_0_11"/>
<dbReference type="RefSeq" id="WP_006722800.1">
    <property type="nucleotide sequence ID" value="NZ_GG692710.1"/>
</dbReference>
<comment type="caution">
    <text evidence="1">The sequence shown here is derived from an EMBL/GenBank/DDBJ whole genome shotgun (WGS) entry which is preliminary data.</text>
</comment>
<reference evidence="1 2" key="1">
    <citation type="submission" date="2009-04" db="EMBL/GenBank/DDBJ databases">
        <authorList>
            <person name="Weinstock G."/>
            <person name="Sodergren E."/>
            <person name="Clifton S."/>
            <person name="Fulton L."/>
            <person name="Fulton B."/>
            <person name="Courtney L."/>
            <person name="Fronick C."/>
            <person name="Harrison M."/>
            <person name="Strong C."/>
            <person name="Farmer C."/>
            <person name="Delahaunty K."/>
            <person name="Markovic C."/>
            <person name="Hall O."/>
            <person name="Minx P."/>
            <person name="Tomlinson C."/>
            <person name="Mitreva M."/>
            <person name="Nelson J."/>
            <person name="Hou S."/>
            <person name="Wollam A."/>
            <person name="Pepin K.H."/>
            <person name="Johnson M."/>
            <person name="Bhonagiri V."/>
            <person name="Nash W.E."/>
            <person name="Warren W."/>
            <person name="Chinwalla A."/>
            <person name="Mardis E.R."/>
            <person name="Wilson R.K."/>
        </authorList>
    </citation>
    <scope>NUCLEOTIDE SEQUENCE [LARGE SCALE GENOMIC DNA]</scope>
    <source>
        <strain evidence="1 2">DSM 13280</strain>
    </source>
</reference>
<name>C4F937_9ACTN</name>
<gene>
    <name evidence="1" type="ORF">COLINT_02567</name>
</gene>
<proteinExistence type="predicted"/>
<dbReference type="EMBL" id="ABXH02000011">
    <property type="protein sequence ID" value="EEP44682.1"/>
    <property type="molecule type" value="Genomic_DNA"/>
</dbReference>
<accession>C4F937</accession>
<evidence type="ECO:0000313" key="2">
    <source>
        <dbReference type="Proteomes" id="UP000003295"/>
    </source>
</evidence>